<gene>
    <name evidence="2" type="ORF">L21SP5_02486</name>
</gene>
<evidence type="ECO:0000313" key="3">
    <source>
        <dbReference type="Proteomes" id="UP000064893"/>
    </source>
</evidence>
<dbReference type="Pfam" id="PF01882">
    <property type="entry name" value="DUF58"/>
    <property type="match status" value="1"/>
</dbReference>
<evidence type="ECO:0000313" key="2">
    <source>
        <dbReference type="EMBL" id="ALO16110.1"/>
    </source>
</evidence>
<dbReference type="SUPFAM" id="SSF53300">
    <property type="entry name" value="vWA-like"/>
    <property type="match status" value="1"/>
</dbReference>
<organism evidence="2 3">
    <name type="scientific">Salinivirga cyanobacteriivorans</name>
    <dbReference type="NCBI Taxonomy" id="1307839"/>
    <lineage>
        <taxon>Bacteria</taxon>
        <taxon>Pseudomonadati</taxon>
        <taxon>Bacteroidota</taxon>
        <taxon>Bacteroidia</taxon>
        <taxon>Bacteroidales</taxon>
        <taxon>Salinivirgaceae</taxon>
        <taxon>Salinivirga</taxon>
    </lineage>
</organism>
<dbReference type="OrthoDB" id="9776116at2"/>
<dbReference type="EMBL" id="CP013118">
    <property type="protein sequence ID" value="ALO16110.1"/>
    <property type="molecule type" value="Genomic_DNA"/>
</dbReference>
<sequence>MTDKITVEKIQEVRHLNSLDFFARQIVEGFITGLHRSPFHGFSVEFAEHRAYNNGESVRFIDWKLYARTGKLFVKRFEEETNLRCQIVIDTSSSMFFPTEKNVNKLQFSAYASAALIHMLNRQRDAAGLSLFDEQLQFHTRARMSKNHIQTLYARLDELLKLKYEPKQRKQTRISDVLHQIAEAAHKRSLIVIFSDMFENEDAANLFNALEHLRYNKHEVIVFHVHDRQYEDALVLEDRPHRLIDMENGEEMKLKPQEVRKLYGEQMRAFYEQIRKKCLQYKVDFVTADINEPFDKVLTSFLARRSRMF</sequence>
<protein>
    <recommendedName>
        <fullName evidence="1">DUF58 domain-containing protein</fullName>
    </recommendedName>
</protein>
<keyword evidence="3" id="KW-1185">Reference proteome</keyword>
<dbReference type="InterPro" id="IPR036465">
    <property type="entry name" value="vWFA_dom_sf"/>
</dbReference>
<dbReference type="Proteomes" id="UP000064893">
    <property type="component" value="Chromosome"/>
</dbReference>
<dbReference type="KEGG" id="blq:L21SP5_02486"/>
<dbReference type="InterPro" id="IPR002881">
    <property type="entry name" value="DUF58"/>
</dbReference>
<reference evidence="2 3" key="1">
    <citation type="submission" date="2015-11" db="EMBL/GenBank/DDBJ databases">
        <title>Description and complete genome sequence of a novel strain predominating in hypersaline microbial mats and representing a new family of the Bacteriodetes phylum.</title>
        <authorList>
            <person name="Spring S."/>
            <person name="Bunk B."/>
            <person name="Sproer C."/>
            <person name="Klenk H.-P."/>
        </authorList>
    </citation>
    <scope>NUCLEOTIDE SEQUENCE [LARGE SCALE GENOMIC DNA]</scope>
    <source>
        <strain evidence="2 3">L21-Spi-D4</strain>
    </source>
</reference>
<name>A0A0S2I1H4_9BACT</name>
<dbReference type="PANTHER" id="PTHR33608:SF7">
    <property type="entry name" value="DUF58 DOMAIN-CONTAINING PROTEIN"/>
    <property type="match status" value="1"/>
</dbReference>
<dbReference type="AlphaFoldDB" id="A0A0S2I1H4"/>
<feature type="domain" description="DUF58" evidence="1">
    <location>
        <begin position="48"/>
        <end position="268"/>
    </location>
</feature>
<evidence type="ECO:0000259" key="1">
    <source>
        <dbReference type="Pfam" id="PF01882"/>
    </source>
</evidence>
<dbReference type="Gene3D" id="3.40.50.410">
    <property type="entry name" value="von Willebrand factor, type A domain"/>
    <property type="match status" value="1"/>
</dbReference>
<dbReference type="STRING" id="1307839.L21SP5_02486"/>
<dbReference type="RefSeq" id="WP_095532279.1">
    <property type="nucleotide sequence ID" value="NZ_CP013118.1"/>
</dbReference>
<accession>A0A0S2I1H4</accession>
<dbReference type="PANTHER" id="PTHR33608">
    <property type="entry name" value="BLL2464 PROTEIN"/>
    <property type="match status" value="1"/>
</dbReference>
<proteinExistence type="predicted"/>